<dbReference type="eggNOG" id="COG3117">
    <property type="taxonomic scope" value="Bacteria"/>
</dbReference>
<dbReference type="PANTHER" id="PTHR37481">
    <property type="entry name" value="LIPOPOLYSACCHARIDE EXPORT SYSTEM PROTEIN LPTC"/>
    <property type="match status" value="1"/>
</dbReference>
<evidence type="ECO:0000256" key="5">
    <source>
        <dbReference type="ARBA" id="ARBA00023136"/>
    </source>
</evidence>
<evidence type="ECO:0000256" key="6">
    <source>
        <dbReference type="SAM" id="Phobius"/>
    </source>
</evidence>
<keyword evidence="1" id="KW-1003">Cell membrane</keyword>
<dbReference type="NCBIfam" id="TIGR04409">
    <property type="entry name" value="LptC_YrbK"/>
    <property type="match status" value="1"/>
</dbReference>
<comment type="caution">
    <text evidence="7">The sequence shown here is derived from an EMBL/GenBank/DDBJ whole genome shotgun (WGS) entry which is preliminary data.</text>
</comment>
<dbReference type="HOGENOM" id="CLU_100563_2_1_4"/>
<dbReference type="Proteomes" id="UP000003973">
    <property type="component" value="Unassembled WGS sequence"/>
</dbReference>
<evidence type="ECO:0000256" key="2">
    <source>
        <dbReference type="ARBA" id="ARBA00022519"/>
    </source>
</evidence>
<evidence type="ECO:0000256" key="1">
    <source>
        <dbReference type="ARBA" id="ARBA00022475"/>
    </source>
</evidence>
<dbReference type="RefSeq" id="WP_005877776.1">
    <property type="nucleotide sequence ID" value="NZ_CABMNL010000001.1"/>
</dbReference>
<evidence type="ECO:0000313" key="7">
    <source>
        <dbReference type="EMBL" id="EEO28226.1"/>
    </source>
</evidence>
<keyword evidence="2" id="KW-0997">Cell inner membrane</keyword>
<dbReference type="InterPro" id="IPR026265">
    <property type="entry name" value="LptC"/>
</dbReference>
<dbReference type="EMBL" id="ACDP02000006">
    <property type="protein sequence ID" value="EEO28226.1"/>
    <property type="molecule type" value="Genomic_DNA"/>
</dbReference>
<dbReference type="PANTHER" id="PTHR37481:SF1">
    <property type="entry name" value="LIPOPOLYSACCHARIDE EXPORT SYSTEM PROTEIN LPTC"/>
    <property type="match status" value="1"/>
</dbReference>
<dbReference type="InterPro" id="IPR010664">
    <property type="entry name" value="LipoPS_assembly_LptC-rel"/>
</dbReference>
<proteinExistence type="predicted"/>
<keyword evidence="3 6" id="KW-0812">Transmembrane</keyword>
<dbReference type="GO" id="GO:0030288">
    <property type="term" value="C:outer membrane-bounded periplasmic space"/>
    <property type="evidence" value="ECO:0007669"/>
    <property type="project" value="TreeGrafter"/>
</dbReference>
<dbReference type="GO" id="GO:0015221">
    <property type="term" value="F:lipopolysaccharide transmembrane transporter activity"/>
    <property type="evidence" value="ECO:0007669"/>
    <property type="project" value="InterPro"/>
</dbReference>
<dbReference type="Pfam" id="PF06835">
    <property type="entry name" value="LptC"/>
    <property type="match status" value="1"/>
</dbReference>
<protein>
    <recommendedName>
        <fullName evidence="9">LPS export ABC transporter periplasmic protein LptC</fullName>
    </recommendedName>
</protein>
<evidence type="ECO:0000256" key="3">
    <source>
        <dbReference type="ARBA" id="ARBA00022692"/>
    </source>
</evidence>
<keyword evidence="4 6" id="KW-1133">Transmembrane helix</keyword>
<evidence type="ECO:0000256" key="4">
    <source>
        <dbReference type="ARBA" id="ARBA00022989"/>
    </source>
</evidence>
<dbReference type="GO" id="GO:0005886">
    <property type="term" value="C:plasma membrane"/>
    <property type="evidence" value="ECO:0007669"/>
    <property type="project" value="InterPro"/>
</dbReference>
<dbReference type="Gene3D" id="2.60.450.10">
    <property type="entry name" value="Lipopolysaccharide (LPS) transport protein A like domain"/>
    <property type="match status" value="1"/>
</dbReference>
<dbReference type="InterPro" id="IPR052363">
    <property type="entry name" value="LPS_export_LptC"/>
</dbReference>
<evidence type="ECO:0008006" key="9">
    <source>
        <dbReference type="Google" id="ProtNLM"/>
    </source>
</evidence>
<reference evidence="7" key="1">
    <citation type="submission" date="2011-10" db="EMBL/GenBank/DDBJ databases">
        <title>The Genome Sequence of Oxalobacter formigenes HOxBLS.</title>
        <authorList>
            <consortium name="The Broad Institute Genome Sequencing Platform"/>
            <person name="Earl A."/>
            <person name="Ward D."/>
            <person name="Feldgarden M."/>
            <person name="Gevers D."/>
            <person name="Allison M.J."/>
            <person name="Humphrey S."/>
            <person name="Young S.K."/>
            <person name="Zeng Q."/>
            <person name="Gargeya S."/>
            <person name="Fitzgerald M."/>
            <person name="Haas B."/>
            <person name="Abouelleil A."/>
            <person name="Alvarado L."/>
            <person name="Arachchi H.M."/>
            <person name="Berlin A."/>
            <person name="Brown A."/>
            <person name="Chapman S.B."/>
            <person name="Chen Z."/>
            <person name="Dunbar C."/>
            <person name="Freedman E."/>
            <person name="Gearin G."/>
            <person name="Goldberg J."/>
            <person name="Griggs A."/>
            <person name="Gujja S."/>
            <person name="Heiman D."/>
            <person name="Howarth C."/>
            <person name="Larson L."/>
            <person name="Lui A."/>
            <person name="MacDonald P.J.P."/>
            <person name="Montmayeur A."/>
            <person name="Murphy C."/>
            <person name="Neiman D."/>
            <person name="Pearson M."/>
            <person name="Priest M."/>
            <person name="Roberts A."/>
            <person name="Saif S."/>
            <person name="Shea T."/>
            <person name="Shenoy N."/>
            <person name="Sisk P."/>
            <person name="Stolte C."/>
            <person name="Sykes S."/>
            <person name="Wortman J."/>
            <person name="Nusbaum C."/>
            <person name="Birren B."/>
        </authorList>
    </citation>
    <scope>NUCLEOTIDE SEQUENCE [LARGE SCALE GENOMIC DNA]</scope>
    <source>
        <strain evidence="7">HOxBLS</strain>
    </source>
</reference>
<keyword evidence="5 6" id="KW-0472">Membrane</keyword>
<name>C3X4U0_9BURK</name>
<sequence length="201" mass="22826">MIYGPKSALRVRLTIVFVVVLILTLGSMWLNMVIRKTATDAAALAQRTEPDFIVENFRYFKMKPDGQAQYEAIGTKMTHFPIEDSYLIDNPVIFSLNNDSQLQTIKSKEAYVEDFNSKIHMRNDVVMNREPSATKGPFKLTSEYVLVYPDDEIMTSDREVIVHDNHSVMTGVGMQANNATSELQIFNRARITYQPPGKSNP</sequence>
<keyword evidence="8" id="KW-1185">Reference proteome</keyword>
<accession>C3X4U0</accession>
<evidence type="ECO:0000313" key="8">
    <source>
        <dbReference type="Proteomes" id="UP000003973"/>
    </source>
</evidence>
<feature type="transmembrane region" description="Helical" evidence="6">
    <location>
        <begin position="12"/>
        <end position="30"/>
    </location>
</feature>
<organism evidence="7 8">
    <name type="scientific">Oxalobacter paraformigenes</name>
    <dbReference type="NCBI Taxonomy" id="556268"/>
    <lineage>
        <taxon>Bacteria</taxon>
        <taxon>Pseudomonadati</taxon>
        <taxon>Pseudomonadota</taxon>
        <taxon>Betaproteobacteria</taxon>
        <taxon>Burkholderiales</taxon>
        <taxon>Oxalobacteraceae</taxon>
        <taxon>Oxalobacter</taxon>
    </lineage>
</organism>
<dbReference type="GO" id="GO:0017089">
    <property type="term" value="F:glycolipid transfer activity"/>
    <property type="evidence" value="ECO:0007669"/>
    <property type="project" value="TreeGrafter"/>
</dbReference>
<gene>
    <name evidence="7" type="ORF">OFAG_01379</name>
</gene>
<dbReference type="AlphaFoldDB" id="C3X4U0"/>